<dbReference type="Gene3D" id="3.40.50.880">
    <property type="match status" value="1"/>
</dbReference>
<sequence>MRVMLTSCGLETEQIKKHFLGMLGKEPADTKALFIPTAAINADAIEVLPKCMNDLLKCGIPKDNISVFDLHRNMPIDELKTFDVVYLTGGWTSYLLERINDTGFRETLLTYIRDDGFVIGVSAGSIIFANNLPGNLELLDTKLDVHCEESSYTGRVSFPLIGNMKLSNTAAILIRSLPDEAEIIDG</sequence>
<dbReference type="AlphaFoldDB" id="W0FVS3"/>
<comment type="similarity">
    <text evidence="1">Belongs to the peptidase S51 family.</text>
</comment>
<dbReference type="Pfam" id="PF03575">
    <property type="entry name" value="Peptidase_S51"/>
    <property type="match status" value="1"/>
</dbReference>
<organism evidence="5">
    <name type="scientific">uncultured bacterium Contig1763</name>
    <dbReference type="NCBI Taxonomy" id="1393507"/>
    <lineage>
        <taxon>Bacteria</taxon>
        <taxon>environmental samples</taxon>
    </lineage>
</organism>
<evidence type="ECO:0000313" key="5">
    <source>
        <dbReference type="EMBL" id="AHF27167.1"/>
    </source>
</evidence>
<accession>W0FVS3</accession>
<dbReference type="InterPro" id="IPR029062">
    <property type="entry name" value="Class_I_gatase-like"/>
</dbReference>
<evidence type="ECO:0000256" key="2">
    <source>
        <dbReference type="ARBA" id="ARBA00022670"/>
    </source>
</evidence>
<dbReference type="GO" id="GO:0008236">
    <property type="term" value="F:serine-type peptidase activity"/>
    <property type="evidence" value="ECO:0007669"/>
    <property type="project" value="UniProtKB-KW"/>
</dbReference>
<dbReference type="PANTHER" id="PTHR20842">
    <property type="entry name" value="PROTEASE S51 ALPHA-ASPARTYL DIPEPTIDASE"/>
    <property type="match status" value="1"/>
</dbReference>
<evidence type="ECO:0000256" key="3">
    <source>
        <dbReference type="ARBA" id="ARBA00022801"/>
    </source>
</evidence>
<name>W0FVS3_9BACT</name>
<dbReference type="InterPro" id="IPR005320">
    <property type="entry name" value="Peptidase_S51"/>
</dbReference>
<protein>
    <submittedName>
        <fullName evidence="5">Peptidase S51 dipeptidase E</fullName>
    </submittedName>
</protein>
<reference evidence="5" key="1">
    <citation type="journal article" date="2013" name="PLoS ONE">
        <title>Metagenomic insights into the carbohydrate-active enzymes carried by the microorganisms adhering to solid digesta in the rumen of cows.</title>
        <authorList>
            <person name="Wang L."/>
            <person name="Hatem A."/>
            <person name="Catalyurek U.V."/>
            <person name="Morrison M."/>
            <person name="Yu Z."/>
        </authorList>
    </citation>
    <scope>NUCLEOTIDE SEQUENCE</scope>
</reference>
<keyword evidence="2" id="KW-0645">Protease</keyword>
<keyword evidence="4" id="KW-0720">Serine protease</keyword>
<evidence type="ECO:0000256" key="1">
    <source>
        <dbReference type="ARBA" id="ARBA00006534"/>
    </source>
</evidence>
<keyword evidence="3" id="KW-0378">Hydrolase</keyword>
<dbReference type="GO" id="GO:0006508">
    <property type="term" value="P:proteolysis"/>
    <property type="evidence" value="ECO:0007669"/>
    <property type="project" value="UniProtKB-KW"/>
</dbReference>
<dbReference type="SUPFAM" id="SSF52317">
    <property type="entry name" value="Class I glutamine amidotransferase-like"/>
    <property type="match status" value="1"/>
</dbReference>
<evidence type="ECO:0000256" key="4">
    <source>
        <dbReference type="ARBA" id="ARBA00022825"/>
    </source>
</evidence>
<proteinExistence type="inferred from homology"/>
<dbReference type="PANTHER" id="PTHR20842:SF0">
    <property type="entry name" value="ALPHA-ASPARTYL DIPEPTIDASE"/>
    <property type="match status" value="1"/>
</dbReference>
<dbReference type="EMBL" id="KC247075">
    <property type="protein sequence ID" value="AHF27167.1"/>
    <property type="molecule type" value="Genomic_DNA"/>
</dbReference>